<sequence>MKEKGEGRSNENERVRNFKRSPLPIETVKQRREDNAGGIAGDEYGHVTLADLVAVWLARRWRITEAMTAISRAGGETRKETIRGVGFSPAMLPLVAGVDGGVPHRPWELRQRHWLLESWWLEAMGKGSRA</sequence>
<organism evidence="2 3">
    <name type="scientific">Vigna unguiculata</name>
    <name type="common">Cowpea</name>
    <dbReference type="NCBI Taxonomy" id="3917"/>
    <lineage>
        <taxon>Eukaryota</taxon>
        <taxon>Viridiplantae</taxon>
        <taxon>Streptophyta</taxon>
        <taxon>Embryophyta</taxon>
        <taxon>Tracheophyta</taxon>
        <taxon>Spermatophyta</taxon>
        <taxon>Magnoliopsida</taxon>
        <taxon>eudicotyledons</taxon>
        <taxon>Gunneridae</taxon>
        <taxon>Pentapetalae</taxon>
        <taxon>rosids</taxon>
        <taxon>fabids</taxon>
        <taxon>Fabales</taxon>
        <taxon>Fabaceae</taxon>
        <taxon>Papilionoideae</taxon>
        <taxon>50 kb inversion clade</taxon>
        <taxon>NPAAA clade</taxon>
        <taxon>indigoferoid/millettioid clade</taxon>
        <taxon>Phaseoleae</taxon>
        <taxon>Vigna</taxon>
    </lineage>
</organism>
<feature type="region of interest" description="Disordered" evidence="1">
    <location>
        <begin position="1"/>
        <end position="24"/>
    </location>
</feature>
<dbReference type="EMBL" id="CP039352">
    <property type="protein sequence ID" value="QCE04273.1"/>
    <property type="molecule type" value="Genomic_DNA"/>
</dbReference>
<feature type="compositionally biased region" description="Basic and acidic residues" evidence="1">
    <location>
        <begin position="1"/>
        <end position="16"/>
    </location>
</feature>
<proteinExistence type="predicted"/>
<evidence type="ECO:0000313" key="3">
    <source>
        <dbReference type="Proteomes" id="UP000501690"/>
    </source>
</evidence>
<reference evidence="2 3" key="1">
    <citation type="submission" date="2019-04" db="EMBL/GenBank/DDBJ databases">
        <title>An improved genome assembly and genetic linkage map for asparagus bean, Vigna unguiculata ssp. sesquipedialis.</title>
        <authorList>
            <person name="Xia Q."/>
            <person name="Zhang R."/>
            <person name="Dong Y."/>
        </authorList>
    </citation>
    <scope>NUCLEOTIDE SEQUENCE [LARGE SCALE GENOMIC DNA]</scope>
    <source>
        <tissue evidence="2">Leaf</tissue>
    </source>
</reference>
<evidence type="ECO:0000256" key="1">
    <source>
        <dbReference type="SAM" id="MobiDB-lite"/>
    </source>
</evidence>
<keyword evidence="3" id="KW-1185">Reference proteome</keyword>
<protein>
    <submittedName>
        <fullName evidence="2">Uncharacterized protein</fullName>
    </submittedName>
</protein>
<evidence type="ECO:0000313" key="2">
    <source>
        <dbReference type="EMBL" id="QCE04273.1"/>
    </source>
</evidence>
<name>A0A4D6MSB6_VIGUN</name>
<dbReference type="AlphaFoldDB" id="A0A4D6MSB6"/>
<accession>A0A4D6MSB6</accession>
<gene>
    <name evidence="2" type="ORF">DEO72_LG8g2308</name>
</gene>
<dbReference type="Proteomes" id="UP000501690">
    <property type="component" value="Linkage Group LG8"/>
</dbReference>